<evidence type="ECO:0000313" key="6">
    <source>
        <dbReference type="EMBL" id="CAB3757044.1"/>
    </source>
</evidence>
<organism evidence="6 7">
    <name type="scientific">Paraburkholderia humisilvae</name>
    <dbReference type="NCBI Taxonomy" id="627669"/>
    <lineage>
        <taxon>Bacteria</taxon>
        <taxon>Pseudomonadati</taxon>
        <taxon>Pseudomonadota</taxon>
        <taxon>Betaproteobacteria</taxon>
        <taxon>Burkholderiales</taxon>
        <taxon>Burkholderiaceae</taxon>
        <taxon>Paraburkholderia</taxon>
    </lineage>
</organism>
<dbReference type="InterPro" id="IPR036271">
    <property type="entry name" value="Tet_transcr_reg_TetR-rel_C_sf"/>
</dbReference>
<dbReference type="InterPro" id="IPR009057">
    <property type="entry name" value="Homeodomain-like_sf"/>
</dbReference>
<evidence type="ECO:0000256" key="1">
    <source>
        <dbReference type="ARBA" id="ARBA00023015"/>
    </source>
</evidence>
<feature type="domain" description="HTH tetR-type" evidence="5">
    <location>
        <begin position="18"/>
        <end position="78"/>
    </location>
</feature>
<keyword evidence="7" id="KW-1185">Reference proteome</keyword>
<dbReference type="InterPro" id="IPR011075">
    <property type="entry name" value="TetR_C"/>
</dbReference>
<evidence type="ECO:0000256" key="3">
    <source>
        <dbReference type="ARBA" id="ARBA00023163"/>
    </source>
</evidence>
<keyword evidence="3" id="KW-0804">Transcription</keyword>
<reference evidence="6 7" key="1">
    <citation type="submission" date="2020-04" db="EMBL/GenBank/DDBJ databases">
        <authorList>
            <person name="De Canck E."/>
        </authorList>
    </citation>
    <scope>NUCLEOTIDE SEQUENCE [LARGE SCALE GENOMIC DNA]</scope>
    <source>
        <strain evidence="6 7">LMG 29542</strain>
    </source>
</reference>
<gene>
    <name evidence="6" type="primary">acuR</name>
    <name evidence="6" type="ORF">LMG29542_02989</name>
</gene>
<dbReference type="PANTHER" id="PTHR47506:SF6">
    <property type="entry name" value="HTH-TYPE TRANSCRIPTIONAL REPRESSOR NEMR"/>
    <property type="match status" value="1"/>
</dbReference>
<dbReference type="AlphaFoldDB" id="A0A6J5DU68"/>
<evidence type="ECO:0000256" key="2">
    <source>
        <dbReference type="ARBA" id="ARBA00023125"/>
    </source>
</evidence>
<dbReference type="Pfam" id="PF16925">
    <property type="entry name" value="TetR_C_13"/>
    <property type="match status" value="1"/>
</dbReference>
<dbReference type="PRINTS" id="PR00455">
    <property type="entry name" value="HTHTETR"/>
</dbReference>
<feature type="DNA-binding region" description="H-T-H motif" evidence="4">
    <location>
        <begin position="41"/>
        <end position="60"/>
    </location>
</feature>
<keyword evidence="2 4" id="KW-0238">DNA-binding</keyword>
<evidence type="ECO:0000259" key="5">
    <source>
        <dbReference type="PROSITE" id="PS50977"/>
    </source>
</evidence>
<sequence length="207" mass="23523">MVFLTDREMPDMPRPPNPEVRTRLLSVGRDVVHEYGFNGCGVQDITAAAGVPKGSFYNYFDSKESFAAEILEAYWQSIKERHGQLLYDARIKPLVRVRKFFERLSHDHSENGFTRGCLIGNLSLEMSNGSDETRRKLADLLDQWQQALAACLLEAQERGELDRAHDTHQLAGILIESYEGAVMRSKVEHSASACERFVKVVLPRLIR</sequence>
<protein>
    <submittedName>
        <fullName evidence="6">Transcriptional regulator AcuR</fullName>
    </submittedName>
</protein>
<evidence type="ECO:0000256" key="4">
    <source>
        <dbReference type="PROSITE-ProRule" id="PRU00335"/>
    </source>
</evidence>
<dbReference type="SUPFAM" id="SSF46689">
    <property type="entry name" value="Homeodomain-like"/>
    <property type="match status" value="1"/>
</dbReference>
<name>A0A6J5DU68_9BURK</name>
<dbReference type="SUPFAM" id="SSF48498">
    <property type="entry name" value="Tetracyclin repressor-like, C-terminal domain"/>
    <property type="match status" value="1"/>
</dbReference>
<dbReference type="EMBL" id="CADIKH010000012">
    <property type="protein sequence ID" value="CAB3757044.1"/>
    <property type="molecule type" value="Genomic_DNA"/>
</dbReference>
<evidence type="ECO:0000313" key="7">
    <source>
        <dbReference type="Proteomes" id="UP000494363"/>
    </source>
</evidence>
<dbReference type="Proteomes" id="UP000494363">
    <property type="component" value="Unassembled WGS sequence"/>
</dbReference>
<dbReference type="PROSITE" id="PS50977">
    <property type="entry name" value="HTH_TETR_2"/>
    <property type="match status" value="1"/>
</dbReference>
<dbReference type="Gene3D" id="1.10.357.10">
    <property type="entry name" value="Tetracycline Repressor, domain 2"/>
    <property type="match status" value="1"/>
</dbReference>
<dbReference type="PANTHER" id="PTHR47506">
    <property type="entry name" value="TRANSCRIPTIONAL REGULATORY PROTEIN"/>
    <property type="match status" value="1"/>
</dbReference>
<keyword evidence="1" id="KW-0805">Transcription regulation</keyword>
<dbReference type="GO" id="GO:0003677">
    <property type="term" value="F:DNA binding"/>
    <property type="evidence" value="ECO:0007669"/>
    <property type="project" value="UniProtKB-UniRule"/>
</dbReference>
<accession>A0A6J5DU68</accession>
<dbReference type="InterPro" id="IPR001647">
    <property type="entry name" value="HTH_TetR"/>
</dbReference>
<proteinExistence type="predicted"/>
<dbReference type="Pfam" id="PF00440">
    <property type="entry name" value="TetR_N"/>
    <property type="match status" value="1"/>
</dbReference>